<dbReference type="EMBL" id="BNJK01000003">
    <property type="protein sequence ID" value="GHP00798.1"/>
    <property type="molecule type" value="Genomic_DNA"/>
</dbReference>
<gene>
    <name evidence="2" type="ORF">KSF_108450</name>
</gene>
<reference evidence="2" key="1">
    <citation type="submission" date="2020-10" db="EMBL/GenBank/DDBJ databases">
        <title>Taxonomic study of unclassified bacteria belonging to the class Ktedonobacteria.</title>
        <authorList>
            <person name="Yabe S."/>
            <person name="Wang C.M."/>
            <person name="Zheng Y."/>
            <person name="Sakai Y."/>
            <person name="Cavaletti L."/>
            <person name="Monciardini P."/>
            <person name="Donadio S."/>
        </authorList>
    </citation>
    <scope>NUCLEOTIDE SEQUENCE</scope>
    <source>
        <strain evidence="2">ID150040</strain>
    </source>
</reference>
<sequence length="98" mass="11364">MTSKRKQYTPEFKFKVVLESFQRDTTIEAVCRKFDVPSSVMSRWRQEFQQYGPAAFEGKRREQEKPAPGESPEELKKIIGELAVQNELLKKSRGLLGN</sequence>
<dbReference type="InterPro" id="IPR002514">
    <property type="entry name" value="Transposase_8"/>
</dbReference>
<dbReference type="SUPFAM" id="SSF48295">
    <property type="entry name" value="TrpR-like"/>
    <property type="match status" value="1"/>
</dbReference>
<dbReference type="GO" id="GO:0004803">
    <property type="term" value="F:transposase activity"/>
    <property type="evidence" value="ECO:0007669"/>
    <property type="project" value="InterPro"/>
</dbReference>
<comment type="caution">
    <text evidence="2">The sequence shown here is derived from an EMBL/GenBank/DDBJ whole genome shotgun (WGS) entry which is preliminary data.</text>
</comment>
<dbReference type="AlphaFoldDB" id="A0A8J3J1U1"/>
<dbReference type="GO" id="GO:0006313">
    <property type="term" value="P:DNA transposition"/>
    <property type="evidence" value="ECO:0007669"/>
    <property type="project" value="InterPro"/>
</dbReference>
<dbReference type="GO" id="GO:0043565">
    <property type="term" value="F:sequence-specific DNA binding"/>
    <property type="evidence" value="ECO:0007669"/>
    <property type="project" value="InterPro"/>
</dbReference>
<feature type="compositionally biased region" description="Basic and acidic residues" evidence="1">
    <location>
        <begin position="57"/>
        <end position="73"/>
    </location>
</feature>
<accession>A0A8J3J1U1</accession>
<dbReference type="Proteomes" id="UP000597444">
    <property type="component" value="Unassembled WGS sequence"/>
</dbReference>
<protein>
    <recommendedName>
        <fullName evidence="4">Transposase</fullName>
    </recommendedName>
</protein>
<evidence type="ECO:0000256" key="1">
    <source>
        <dbReference type="SAM" id="MobiDB-lite"/>
    </source>
</evidence>
<organism evidence="2 3">
    <name type="scientific">Reticulibacter mediterranei</name>
    <dbReference type="NCBI Taxonomy" id="2778369"/>
    <lineage>
        <taxon>Bacteria</taxon>
        <taxon>Bacillati</taxon>
        <taxon>Chloroflexota</taxon>
        <taxon>Ktedonobacteria</taxon>
        <taxon>Ktedonobacterales</taxon>
        <taxon>Reticulibacteraceae</taxon>
        <taxon>Reticulibacter</taxon>
    </lineage>
</organism>
<proteinExistence type="predicted"/>
<name>A0A8J3J1U1_9CHLR</name>
<keyword evidence="3" id="KW-1185">Reference proteome</keyword>
<dbReference type="InterPro" id="IPR036388">
    <property type="entry name" value="WH-like_DNA-bd_sf"/>
</dbReference>
<evidence type="ECO:0000313" key="3">
    <source>
        <dbReference type="Proteomes" id="UP000597444"/>
    </source>
</evidence>
<evidence type="ECO:0008006" key="4">
    <source>
        <dbReference type="Google" id="ProtNLM"/>
    </source>
</evidence>
<feature type="region of interest" description="Disordered" evidence="1">
    <location>
        <begin position="53"/>
        <end position="73"/>
    </location>
</feature>
<dbReference type="RefSeq" id="WP_220211379.1">
    <property type="nucleotide sequence ID" value="NZ_BNJK01000003.1"/>
</dbReference>
<dbReference type="Pfam" id="PF01527">
    <property type="entry name" value="HTH_Tnp_1"/>
    <property type="match status" value="1"/>
</dbReference>
<dbReference type="Gene3D" id="1.10.10.10">
    <property type="entry name" value="Winged helix-like DNA-binding domain superfamily/Winged helix DNA-binding domain"/>
    <property type="match status" value="1"/>
</dbReference>
<evidence type="ECO:0000313" key="2">
    <source>
        <dbReference type="EMBL" id="GHP00798.1"/>
    </source>
</evidence>
<dbReference type="InterPro" id="IPR010921">
    <property type="entry name" value="Trp_repressor/repl_initiator"/>
</dbReference>